<feature type="binding site" evidence="6">
    <location>
        <position position="47"/>
    </location>
    <ligand>
        <name>Mg(2+)</name>
        <dbReference type="ChEBI" id="CHEBI:18420"/>
        <label>1</label>
    </ligand>
</feature>
<sequence length="253" mass="27230">MMGIYRRSPSVAIKRDASPVTEADLAAETIIIEGLGMLLPGLPVVSEECPQSQIAPPGDAFVLVDPLDGTREFVSGRDEFTINIALIVEGRPVAGAVYAPSLDELWYAGSESFRLSVAPGVQIAADSPVVRVRVRQPLADSFVVLISRSHRDPATEDFLDRLSLKNRRPMGSSLKFCRIAQGDADLYVRLAPTHEWDTAAGDAILSAAGGLVLDPSGVPLRYGKAKSGFLHEGFVALGGFRPSWDWDDVRLSS</sequence>
<evidence type="ECO:0000256" key="3">
    <source>
        <dbReference type="ARBA" id="ARBA00022519"/>
    </source>
</evidence>
<dbReference type="GO" id="GO:0000287">
    <property type="term" value="F:magnesium ion binding"/>
    <property type="evidence" value="ECO:0007669"/>
    <property type="project" value="UniProtKB-UniRule"/>
</dbReference>
<dbReference type="Gene3D" id="3.40.190.80">
    <property type="match status" value="1"/>
</dbReference>
<dbReference type="Proteomes" id="UP000519439">
    <property type="component" value="Unassembled WGS sequence"/>
</dbReference>
<dbReference type="PRINTS" id="PR00377">
    <property type="entry name" value="IMPHPHTASES"/>
</dbReference>
<dbReference type="PROSITE" id="PS00630">
    <property type="entry name" value="IMP_2"/>
    <property type="match status" value="1"/>
</dbReference>
<evidence type="ECO:0000256" key="1">
    <source>
        <dbReference type="ARBA" id="ARBA00005289"/>
    </source>
</evidence>
<keyword evidence="5 6" id="KW-0472">Membrane</keyword>
<reference evidence="8 9" key="1">
    <citation type="submission" date="2020-08" db="EMBL/GenBank/DDBJ databases">
        <title>Genomic Encyclopedia of Type Strains, Phase IV (KMG-IV): sequencing the most valuable type-strain genomes for metagenomic binning, comparative biology and taxonomic classification.</title>
        <authorList>
            <person name="Goeker M."/>
        </authorList>
    </citation>
    <scope>NUCLEOTIDE SEQUENCE [LARGE SCALE GENOMIC DNA]</scope>
    <source>
        <strain evidence="8 9">DSM 15743</strain>
    </source>
</reference>
<comment type="similarity">
    <text evidence="1 6">Belongs to the inositol monophosphatase superfamily. CysQ family.</text>
</comment>
<evidence type="ECO:0000256" key="7">
    <source>
        <dbReference type="PIRSR" id="PIRSR600760-2"/>
    </source>
</evidence>
<dbReference type="GO" id="GO:0046854">
    <property type="term" value="P:phosphatidylinositol phosphate biosynthetic process"/>
    <property type="evidence" value="ECO:0007669"/>
    <property type="project" value="InterPro"/>
</dbReference>
<feature type="binding site" evidence="7">
    <location>
        <position position="68"/>
    </location>
    <ligand>
        <name>Mg(2+)</name>
        <dbReference type="ChEBI" id="CHEBI:18420"/>
        <label>1</label>
        <note>catalytic</note>
    </ligand>
</feature>
<dbReference type="InterPro" id="IPR000760">
    <property type="entry name" value="Inositol_monophosphatase-like"/>
</dbReference>
<keyword evidence="2 6" id="KW-1003">Cell membrane</keyword>
<evidence type="ECO:0000256" key="6">
    <source>
        <dbReference type="HAMAP-Rule" id="MF_02095"/>
    </source>
</evidence>
<dbReference type="InterPro" id="IPR020550">
    <property type="entry name" value="Inositol_monophosphatase_CS"/>
</dbReference>
<feature type="binding site" evidence="7">
    <location>
        <position position="67"/>
    </location>
    <ligand>
        <name>Mg(2+)</name>
        <dbReference type="ChEBI" id="CHEBI:18420"/>
        <label>1</label>
        <note>catalytic</note>
    </ligand>
</feature>
<dbReference type="AlphaFoldDB" id="A0A7W6N7Q4"/>
<dbReference type="GO" id="GO:0008441">
    <property type="term" value="F:3'(2'),5'-bisphosphate nucleotidase activity"/>
    <property type="evidence" value="ECO:0007669"/>
    <property type="project" value="UniProtKB-UniRule"/>
</dbReference>
<dbReference type="PANTHER" id="PTHR43028:SF5">
    <property type="entry name" value="3'(2'),5'-BISPHOSPHATE NUCLEOTIDASE 1"/>
    <property type="match status" value="1"/>
</dbReference>
<evidence type="ECO:0000313" key="8">
    <source>
        <dbReference type="EMBL" id="MBB4040348.1"/>
    </source>
</evidence>
<feature type="binding site" evidence="6">
    <location>
        <position position="67"/>
    </location>
    <ligand>
        <name>Mg(2+)</name>
        <dbReference type="ChEBI" id="CHEBI:18420"/>
        <label>1</label>
    </ligand>
</feature>
<feature type="binding site" evidence="7">
    <location>
        <position position="65"/>
    </location>
    <ligand>
        <name>Mg(2+)</name>
        <dbReference type="ChEBI" id="CHEBI:18420"/>
        <label>1</label>
        <note>catalytic</note>
    </ligand>
</feature>
<comment type="function">
    <text evidence="6">Converts adenosine-3',5'-bisphosphate (PAP) to AMP.</text>
</comment>
<evidence type="ECO:0000256" key="4">
    <source>
        <dbReference type="ARBA" id="ARBA00022801"/>
    </source>
</evidence>
<feature type="binding site" evidence="6">
    <location>
        <position position="65"/>
    </location>
    <ligand>
        <name>Mg(2+)</name>
        <dbReference type="ChEBI" id="CHEBI:18420"/>
        <label>1</label>
    </ligand>
</feature>
<evidence type="ECO:0000313" key="9">
    <source>
        <dbReference type="Proteomes" id="UP000519439"/>
    </source>
</evidence>
<evidence type="ECO:0000256" key="2">
    <source>
        <dbReference type="ARBA" id="ARBA00022475"/>
    </source>
</evidence>
<feature type="binding site" evidence="6">
    <location>
        <position position="197"/>
    </location>
    <ligand>
        <name>Mg(2+)</name>
        <dbReference type="ChEBI" id="CHEBI:18420"/>
        <label>2</label>
    </ligand>
</feature>
<dbReference type="GO" id="GO:0005886">
    <property type="term" value="C:plasma membrane"/>
    <property type="evidence" value="ECO:0007669"/>
    <property type="project" value="UniProtKB-SubCell"/>
</dbReference>
<feature type="binding site" evidence="6">
    <location>
        <position position="68"/>
    </location>
    <ligand>
        <name>Mg(2+)</name>
        <dbReference type="ChEBI" id="CHEBI:18420"/>
        <label>2</label>
    </ligand>
</feature>
<dbReference type="PANTHER" id="PTHR43028">
    <property type="entry name" value="3'(2'),5'-BISPHOSPHATE NUCLEOTIDASE 1"/>
    <property type="match status" value="1"/>
</dbReference>
<comment type="catalytic activity">
    <reaction evidence="6">
        <text>adenosine 3',5'-bisphosphate + H2O = AMP + phosphate</text>
        <dbReference type="Rhea" id="RHEA:10040"/>
        <dbReference type="ChEBI" id="CHEBI:15377"/>
        <dbReference type="ChEBI" id="CHEBI:43474"/>
        <dbReference type="ChEBI" id="CHEBI:58343"/>
        <dbReference type="ChEBI" id="CHEBI:456215"/>
        <dbReference type="EC" id="3.1.3.7"/>
    </reaction>
</comment>
<dbReference type="Gene3D" id="3.30.540.10">
    <property type="entry name" value="Fructose-1,6-Bisphosphatase, subunit A, domain 1"/>
    <property type="match status" value="1"/>
</dbReference>
<dbReference type="InterPro" id="IPR006240">
    <property type="entry name" value="CysQ"/>
</dbReference>
<dbReference type="GO" id="GO:0000103">
    <property type="term" value="P:sulfate assimilation"/>
    <property type="evidence" value="ECO:0007669"/>
    <property type="project" value="TreeGrafter"/>
</dbReference>
<dbReference type="EC" id="3.1.3.7" evidence="6"/>
<dbReference type="CDD" id="cd01638">
    <property type="entry name" value="CysQ"/>
    <property type="match status" value="1"/>
</dbReference>
<evidence type="ECO:0000256" key="5">
    <source>
        <dbReference type="ARBA" id="ARBA00023136"/>
    </source>
</evidence>
<keyword evidence="4 6" id="KW-0378">Hydrolase</keyword>
<comment type="caution">
    <text evidence="8">The sequence shown here is derived from an EMBL/GenBank/DDBJ whole genome shotgun (WGS) entry which is preliminary data.</text>
</comment>
<dbReference type="Pfam" id="PF00459">
    <property type="entry name" value="Inositol_P"/>
    <property type="match status" value="1"/>
</dbReference>
<proteinExistence type="inferred from homology"/>
<dbReference type="SUPFAM" id="SSF56655">
    <property type="entry name" value="Carbohydrate phosphatase"/>
    <property type="match status" value="1"/>
</dbReference>
<dbReference type="EMBL" id="JACIDC010000006">
    <property type="protein sequence ID" value="MBB4040348.1"/>
    <property type="molecule type" value="Genomic_DNA"/>
</dbReference>
<organism evidence="8 9">
    <name type="scientific">Microvirga flocculans</name>
    <dbReference type="NCBI Taxonomy" id="217168"/>
    <lineage>
        <taxon>Bacteria</taxon>
        <taxon>Pseudomonadati</taxon>
        <taxon>Pseudomonadota</taxon>
        <taxon>Alphaproteobacteria</taxon>
        <taxon>Hyphomicrobiales</taxon>
        <taxon>Methylobacteriaceae</taxon>
        <taxon>Microvirga</taxon>
    </lineage>
</organism>
<feature type="binding site" evidence="7">
    <location>
        <position position="47"/>
    </location>
    <ligand>
        <name>Mg(2+)</name>
        <dbReference type="ChEBI" id="CHEBI:18420"/>
        <label>1</label>
        <note>catalytic</note>
    </ligand>
</feature>
<feature type="binding site" evidence="6">
    <location>
        <position position="65"/>
    </location>
    <ligand>
        <name>Mg(2+)</name>
        <dbReference type="ChEBI" id="CHEBI:18420"/>
        <label>2</label>
    </ligand>
</feature>
<keyword evidence="3 6" id="KW-0997">Cell inner membrane</keyword>
<dbReference type="InterPro" id="IPR050725">
    <property type="entry name" value="CysQ/Inositol_MonoPase"/>
</dbReference>
<protein>
    <recommendedName>
        <fullName evidence="6">3'(2'),5'-bisphosphate nucleotidase CysQ</fullName>
        <ecNumber evidence="6">3.1.3.7</ecNumber>
    </recommendedName>
    <alternativeName>
        <fullName evidence="6">3'(2'),5-bisphosphonucleoside 3'(2')-phosphohydrolase</fullName>
    </alternativeName>
    <alternativeName>
        <fullName evidence="6">3'-phosphoadenosine 5'-phosphate phosphatase</fullName>
        <shortName evidence="6">PAP phosphatase</shortName>
    </alternativeName>
</protein>
<dbReference type="HAMAP" id="MF_02095">
    <property type="entry name" value="CysQ"/>
    <property type="match status" value="1"/>
</dbReference>
<keyword evidence="9" id="KW-1185">Reference proteome</keyword>
<comment type="cofactor">
    <cofactor evidence="6 7">
        <name>Mg(2+)</name>
        <dbReference type="ChEBI" id="CHEBI:18420"/>
    </cofactor>
</comment>
<name>A0A7W6N7Q4_9HYPH</name>
<accession>A0A7W6N7Q4</accession>
<feature type="binding site" evidence="7">
    <location>
        <position position="197"/>
    </location>
    <ligand>
        <name>Mg(2+)</name>
        <dbReference type="ChEBI" id="CHEBI:18420"/>
        <label>1</label>
        <note>catalytic</note>
    </ligand>
</feature>
<keyword evidence="6 7" id="KW-0460">Magnesium</keyword>
<keyword evidence="6 7" id="KW-0479">Metal-binding</keyword>
<feature type="binding site" evidence="6">
    <location>
        <begin position="67"/>
        <end position="70"/>
    </location>
    <ligand>
        <name>substrate</name>
    </ligand>
</feature>
<dbReference type="GO" id="GO:0050427">
    <property type="term" value="P:3'-phosphoadenosine 5'-phosphosulfate metabolic process"/>
    <property type="evidence" value="ECO:0007669"/>
    <property type="project" value="TreeGrafter"/>
</dbReference>
<gene>
    <name evidence="6" type="primary">cysQ</name>
    <name evidence="8" type="ORF">GGR34_002001</name>
</gene>
<comment type="subcellular location">
    <subcellularLocation>
        <location evidence="6">Cell inner membrane</location>
        <topology evidence="6">Peripheral membrane protein</topology>
        <orientation evidence="6">Cytoplasmic side</orientation>
    </subcellularLocation>
</comment>
<dbReference type="NCBIfam" id="TIGR01331">
    <property type="entry name" value="bisphos_cysQ"/>
    <property type="match status" value="1"/>
</dbReference>
<feature type="binding site" evidence="6">
    <location>
        <position position="47"/>
    </location>
    <ligand>
        <name>substrate</name>
    </ligand>
</feature>
<feature type="binding site" evidence="6">
    <location>
        <position position="197"/>
    </location>
    <ligand>
        <name>substrate</name>
    </ligand>
</feature>